<dbReference type="PROSITE" id="PS50109">
    <property type="entry name" value="HIS_KIN"/>
    <property type="match status" value="1"/>
</dbReference>
<dbReference type="CDD" id="cd16922">
    <property type="entry name" value="HATPase_EvgS-ArcB-TorS-like"/>
    <property type="match status" value="1"/>
</dbReference>
<dbReference type="Proteomes" id="UP000297295">
    <property type="component" value="Unassembled WGS sequence"/>
</dbReference>
<keyword evidence="7 15" id="KW-0812">Transmembrane</keyword>
<keyword evidence="4" id="KW-1003">Cell membrane</keyword>
<evidence type="ECO:0000256" key="9">
    <source>
        <dbReference type="ARBA" id="ARBA00022777"/>
    </source>
</evidence>
<evidence type="ECO:0000256" key="3">
    <source>
        <dbReference type="ARBA" id="ARBA00012438"/>
    </source>
</evidence>
<dbReference type="Gene3D" id="1.10.287.130">
    <property type="match status" value="1"/>
</dbReference>
<evidence type="ECO:0000256" key="5">
    <source>
        <dbReference type="ARBA" id="ARBA00022553"/>
    </source>
</evidence>
<organism evidence="19 20">
    <name type="scientific">Methanolobus halotolerans</name>
    <dbReference type="NCBI Taxonomy" id="2052935"/>
    <lineage>
        <taxon>Archaea</taxon>
        <taxon>Methanobacteriati</taxon>
        <taxon>Methanobacteriota</taxon>
        <taxon>Stenosarchaea group</taxon>
        <taxon>Methanomicrobia</taxon>
        <taxon>Methanosarcinales</taxon>
        <taxon>Methanosarcinaceae</taxon>
        <taxon>Methanolobus</taxon>
    </lineage>
</organism>
<evidence type="ECO:0000313" key="20">
    <source>
        <dbReference type="Proteomes" id="UP000297295"/>
    </source>
</evidence>
<reference evidence="19 20" key="1">
    <citation type="submission" date="2017-11" db="EMBL/GenBank/DDBJ databases">
        <title>Isolation and Characterization of Methanogenic Archaea from Saline Meromictic Lake at Siberia.</title>
        <authorList>
            <person name="Shen Y."/>
            <person name="Huang H.-H."/>
            <person name="Lai M.-C."/>
            <person name="Chen S.-C."/>
        </authorList>
    </citation>
    <scope>NUCLEOTIDE SEQUENCE [LARGE SCALE GENOMIC DNA]</scope>
    <source>
        <strain evidence="19 20">SY-01</strain>
    </source>
</reference>
<evidence type="ECO:0000256" key="15">
    <source>
        <dbReference type="SAM" id="Phobius"/>
    </source>
</evidence>
<keyword evidence="8" id="KW-0547">Nucleotide-binding</keyword>
<dbReference type="RefSeq" id="WP_135390602.1">
    <property type="nucleotide sequence ID" value="NZ_PGGK01000020.1"/>
</dbReference>
<evidence type="ECO:0000256" key="7">
    <source>
        <dbReference type="ARBA" id="ARBA00022692"/>
    </source>
</evidence>
<dbReference type="PANTHER" id="PTHR43047">
    <property type="entry name" value="TWO-COMPONENT HISTIDINE PROTEIN KINASE"/>
    <property type="match status" value="1"/>
</dbReference>
<dbReference type="InterPro" id="IPR036097">
    <property type="entry name" value="HisK_dim/P_sf"/>
</dbReference>
<dbReference type="NCBIfam" id="TIGR00229">
    <property type="entry name" value="sensory_box"/>
    <property type="match status" value="1"/>
</dbReference>
<dbReference type="InterPro" id="IPR035965">
    <property type="entry name" value="PAS-like_dom_sf"/>
</dbReference>
<dbReference type="InterPro" id="IPR000700">
    <property type="entry name" value="PAS-assoc_C"/>
</dbReference>
<dbReference type="SUPFAM" id="SSF47384">
    <property type="entry name" value="Homodimeric domain of signal transducing histidine kinase"/>
    <property type="match status" value="1"/>
</dbReference>
<keyword evidence="12" id="KW-0902">Two-component regulatory system</keyword>
<evidence type="ECO:0000256" key="4">
    <source>
        <dbReference type="ARBA" id="ARBA00022475"/>
    </source>
</evidence>
<feature type="transmembrane region" description="Helical" evidence="15">
    <location>
        <begin position="166"/>
        <end position="185"/>
    </location>
</feature>
<evidence type="ECO:0000259" key="16">
    <source>
        <dbReference type="PROSITE" id="PS50109"/>
    </source>
</evidence>
<dbReference type="GO" id="GO:0009927">
    <property type="term" value="F:histidine phosphotransfer kinase activity"/>
    <property type="evidence" value="ECO:0007669"/>
    <property type="project" value="TreeGrafter"/>
</dbReference>
<feature type="domain" description="Histidine kinase" evidence="16">
    <location>
        <begin position="476"/>
        <end position="695"/>
    </location>
</feature>
<dbReference type="SMART" id="SM00086">
    <property type="entry name" value="PAC"/>
    <property type="match status" value="2"/>
</dbReference>
<evidence type="ECO:0000256" key="8">
    <source>
        <dbReference type="ARBA" id="ARBA00022741"/>
    </source>
</evidence>
<comment type="subcellular location">
    <subcellularLocation>
        <location evidence="2">Cell membrane</location>
        <topology evidence="2">Multi-pass membrane protein</topology>
    </subcellularLocation>
</comment>
<dbReference type="PROSITE" id="PS50113">
    <property type="entry name" value="PAC"/>
    <property type="match status" value="2"/>
</dbReference>
<feature type="transmembrane region" description="Helical" evidence="15">
    <location>
        <begin position="99"/>
        <end position="120"/>
    </location>
</feature>
<evidence type="ECO:0000256" key="12">
    <source>
        <dbReference type="ARBA" id="ARBA00023012"/>
    </source>
</evidence>
<feature type="transmembrane region" description="Helical" evidence="15">
    <location>
        <begin position="132"/>
        <end position="154"/>
    </location>
</feature>
<feature type="transmembrane region" description="Helical" evidence="15">
    <location>
        <begin position="6"/>
        <end position="26"/>
    </location>
</feature>
<evidence type="ECO:0000256" key="6">
    <source>
        <dbReference type="ARBA" id="ARBA00022679"/>
    </source>
</evidence>
<dbReference type="SMART" id="SM00387">
    <property type="entry name" value="HATPase_c"/>
    <property type="match status" value="1"/>
</dbReference>
<protein>
    <recommendedName>
        <fullName evidence="3">histidine kinase</fullName>
        <ecNumber evidence="3">2.7.13.3</ecNumber>
    </recommendedName>
</protein>
<dbReference type="InterPro" id="IPR001610">
    <property type="entry name" value="PAC"/>
</dbReference>
<evidence type="ECO:0000259" key="17">
    <source>
        <dbReference type="PROSITE" id="PS50112"/>
    </source>
</evidence>
<dbReference type="GO" id="GO:0000155">
    <property type="term" value="F:phosphorelay sensor kinase activity"/>
    <property type="evidence" value="ECO:0007669"/>
    <property type="project" value="InterPro"/>
</dbReference>
<dbReference type="CDD" id="cd00130">
    <property type="entry name" value="PAS"/>
    <property type="match status" value="1"/>
</dbReference>
<proteinExistence type="predicted"/>
<keyword evidence="11 15" id="KW-1133">Transmembrane helix</keyword>
<evidence type="ECO:0000256" key="1">
    <source>
        <dbReference type="ARBA" id="ARBA00000085"/>
    </source>
</evidence>
<dbReference type="InterPro" id="IPR003594">
    <property type="entry name" value="HATPase_dom"/>
</dbReference>
<dbReference type="CDD" id="cd00082">
    <property type="entry name" value="HisKA"/>
    <property type="match status" value="1"/>
</dbReference>
<sequence length="697" mass="79119">MNTEILIALVNNAALLLAIGVLYDVLSFNIEMNTRLKNIVAGFFIGIIGIALMLNPWELSPGLFYDTRSILLSIVALFFGFIPAVVGALIIISHRLYQGGVGAVIGTFVTIFSVVLGLLWRQYHEKLHKLFGVFELYAFGILVHIIMLICMLLLPWPYAFEVIRLISLPVMLIYPVGTVLLGNLLKNQLSHKKTQEAQKQAERKYRQAHNILQGVLESPTNVVIFALDRYYQYLVFNKNHQITMEQIWGVKIEVGVSMLTYIKDPSDREKAKVNFDRALVGEAFTIIEEYGDTLLERRWYENVYSPLKDDEGNIIGLTLFLTDITENKKAEIKIAEEAVRKRVLIEQSHDGIVILDQKGKVFEANRKYAEMLGYSPEEILTLHVWDWDAQWTREQLMEIHRKVDEKGDHFETIHRRKNGTLFDVEVSTNAAMFGEQKLIFCVCRDITERKRVEKELLRAKLEAESGNRAKSQFIANMSHELRTPLTAVIGFSDLLSMNAHDKLTEKELGYIGHINKSGEHLLEIINDILDLSKADAGKMVLECENFSIRELLDEIAAQMTPIASKKNISIRIDNEIPNAYIFADRLKFKQIMYNLLSNAIKFTPDNGKVFVTAVNNDNEVQVSVSDTGIGISVNKQKDIFTPFVQVDESNKRVYGGTGLGLSLVKQYVEMHKGNVWVKSEEGKGSTFTFTIVNQDTS</sequence>
<dbReference type="OrthoDB" id="342253at2157"/>
<dbReference type="GO" id="GO:0005524">
    <property type="term" value="F:ATP binding"/>
    <property type="evidence" value="ECO:0007669"/>
    <property type="project" value="UniProtKB-KW"/>
</dbReference>
<evidence type="ECO:0000256" key="10">
    <source>
        <dbReference type="ARBA" id="ARBA00022840"/>
    </source>
</evidence>
<dbReference type="InterPro" id="IPR011620">
    <property type="entry name" value="Sig_transdc_His_kinase_LytS_TM"/>
</dbReference>
<dbReference type="SMART" id="SM00388">
    <property type="entry name" value="HisKA"/>
    <property type="match status" value="1"/>
</dbReference>
<feature type="domain" description="PAC" evidence="18">
    <location>
        <begin position="408"/>
        <end position="458"/>
    </location>
</feature>
<dbReference type="Pfam" id="PF00512">
    <property type="entry name" value="HisKA"/>
    <property type="match status" value="1"/>
</dbReference>
<dbReference type="InterPro" id="IPR036890">
    <property type="entry name" value="HATPase_C_sf"/>
</dbReference>
<keyword evidence="14" id="KW-0131">Cell cycle</keyword>
<dbReference type="Pfam" id="PF02518">
    <property type="entry name" value="HATPase_c"/>
    <property type="match status" value="1"/>
</dbReference>
<dbReference type="Gene3D" id="3.30.565.10">
    <property type="entry name" value="Histidine kinase-like ATPase, C-terminal domain"/>
    <property type="match status" value="1"/>
</dbReference>
<dbReference type="InterPro" id="IPR000014">
    <property type="entry name" value="PAS"/>
</dbReference>
<dbReference type="Pfam" id="PF13426">
    <property type="entry name" value="PAS_9"/>
    <property type="match status" value="1"/>
</dbReference>
<dbReference type="PROSITE" id="PS50112">
    <property type="entry name" value="PAS"/>
    <property type="match status" value="1"/>
</dbReference>
<dbReference type="Pfam" id="PF08448">
    <property type="entry name" value="PAS_4"/>
    <property type="match status" value="1"/>
</dbReference>
<keyword evidence="20" id="KW-1185">Reference proteome</keyword>
<keyword evidence="6" id="KW-0808">Transferase</keyword>
<dbReference type="InterPro" id="IPR004358">
    <property type="entry name" value="Sig_transdc_His_kin-like_C"/>
</dbReference>
<dbReference type="PANTHER" id="PTHR43047:SF72">
    <property type="entry name" value="OSMOSENSING HISTIDINE PROTEIN KINASE SLN1"/>
    <property type="match status" value="1"/>
</dbReference>
<accession>A0A4E0Q2H2</accession>
<keyword evidence="10" id="KW-0067">ATP-binding</keyword>
<feature type="domain" description="PAS" evidence="17">
    <location>
        <begin position="337"/>
        <end position="380"/>
    </location>
</feature>
<evidence type="ECO:0000256" key="13">
    <source>
        <dbReference type="ARBA" id="ARBA00023136"/>
    </source>
</evidence>
<dbReference type="EMBL" id="PGGK01000020">
    <property type="protein sequence ID" value="TGC06992.1"/>
    <property type="molecule type" value="Genomic_DNA"/>
</dbReference>
<comment type="caution">
    <text evidence="19">The sequence shown here is derived from an EMBL/GenBank/DDBJ whole genome shotgun (WGS) entry which is preliminary data.</text>
</comment>
<dbReference type="InterPro" id="IPR013656">
    <property type="entry name" value="PAS_4"/>
</dbReference>
<evidence type="ECO:0000256" key="14">
    <source>
        <dbReference type="ARBA" id="ARBA00023306"/>
    </source>
</evidence>
<dbReference type="FunFam" id="3.30.565.10:FF:000010">
    <property type="entry name" value="Sensor histidine kinase RcsC"/>
    <property type="match status" value="1"/>
</dbReference>
<feature type="domain" description="PAC" evidence="18">
    <location>
        <begin position="280"/>
        <end position="336"/>
    </location>
</feature>
<feature type="transmembrane region" description="Helical" evidence="15">
    <location>
        <begin position="69"/>
        <end position="92"/>
    </location>
</feature>
<dbReference type="PRINTS" id="PR00344">
    <property type="entry name" value="BCTRLSENSOR"/>
</dbReference>
<evidence type="ECO:0000259" key="18">
    <source>
        <dbReference type="PROSITE" id="PS50113"/>
    </source>
</evidence>
<name>A0A4E0Q2H2_9EURY</name>
<comment type="catalytic activity">
    <reaction evidence="1">
        <text>ATP + protein L-histidine = ADP + protein N-phospho-L-histidine.</text>
        <dbReference type="EC" id="2.7.13.3"/>
    </reaction>
</comment>
<dbReference type="EC" id="2.7.13.3" evidence="3"/>
<dbReference type="SUPFAM" id="SSF55785">
    <property type="entry name" value="PYP-like sensor domain (PAS domain)"/>
    <property type="match status" value="2"/>
</dbReference>
<dbReference type="InterPro" id="IPR003661">
    <property type="entry name" value="HisK_dim/P_dom"/>
</dbReference>
<feature type="transmembrane region" description="Helical" evidence="15">
    <location>
        <begin position="38"/>
        <end position="57"/>
    </location>
</feature>
<dbReference type="Gene3D" id="3.30.450.20">
    <property type="entry name" value="PAS domain"/>
    <property type="match status" value="2"/>
</dbReference>
<evidence type="ECO:0000256" key="11">
    <source>
        <dbReference type="ARBA" id="ARBA00022989"/>
    </source>
</evidence>
<dbReference type="InterPro" id="IPR005467">
    <property type="entry name" value="His_kinase_dom"/>
</dbReference>
<keyword evidence="9" id="KW-0418">Kinase</keyword>
<evidence type="ECO:0000313" key="19">
    <source>
        <dbReference type="EMBL" id="TGC06992.1"/>
    </source>
</evidence>
<dbReference type="GO" id="GO:0071555">
    <property type="term" value="P:cell wall organization"/>
    <property type="evidence" value="ECO:0007669"/>
    <property type="project" value="InterPro"/>
</dbReference>
<gene>
    <name evidence="19" type="ORF">CUN85_12360</name>
</gene>
<dbReference type="AlphaFoldDB" id="A0A4E0Q2H2"/>
<keyword evidence="13 15" id="KW-0472">Membrane</keyword>
<evidence type="ECO:0000256" key="2">
    <source>
        <dbReference type="ARBA" id="ARBA00004651"/>
    </source>
</evidence>
<dbReference type="SMART" id="SM00091">
    <property type="entry name" value="PAS"/>
    <property type="match status" value="1"/>
</dbReference>
<dbReference type="Pfam" id="PF07694">
    <property type="entry name" value="5TM-5TMR_LYT"/>
    <property type="match status" value="1"/>
</dbReference>
<dbReference type="GO" id="GO:0005886">
    <property type="term" value="C:plasma membrane"/>
    <property type="evidence" value="ECO:0007669"/>
    <property type="project" value="UniProtKB-SubCell"/>
</dbReference>
<dbReference type="SUPFAM" id="SSF55874">
    <property type="entry name" value="ATPase domain of HSP90 chaperone/DNA topoisomerase II/histidine kinase"/>
    <property type="match status" value="1"/>
</dbReference>
<keyword evidence="5" id="KW-0597">Phosphoprotein</keyword>
<dbReference type="FunFam" id="1.10.287.130:FF:000038">
    <property type="entry name" value="Sensory transduction histidine kinase"/>
    <property type="match status" value="1"/>
</dbReference>